<name>A0A8X8BLL0_POLSE</name>
<dbReference type="Pfam" id="PF13339">
    <property type="entry name" value="AATF-Che1"/>
    <property type="match status" value="1"/>
</dbReference>
<dbReference type="GO" id="GO:0006357">
    <property type="term" value="P:regulation of transcription by RNA polymerase II"/>
    <property type="evidence" value="ECO:0007669"/>
    <property type="project" value="TreeGrafter"/>
</dbReference>
<evidence type="ECO:0000259" key="2">
    <source>
        <dbReference type="Pfam" id="PF13339"/>
    </source>
</evidence>
<keyword evidence="4" id="KW-1185">Reference proteome</keyword>
<dbReference type="EMBL" id="JAATIS010005477">
    <property type="protein sequence ID" value="KAG2458712.1"/>
    <property type="molecule type" value="Genomic_DNA"/>
</dbReference>
<dbReference type="AlphaFoldDB" id="A0A8X8BLL0"/>
<feature type="non-terminal residue" evidence="3">
    <location>
        <position position="458"/>
    </location>
</feature>
<dbReference type="PANTHER" id="PTHR15565:SF0">
    <property type="entry name" value="PROTEIN AATF"/>
    <property type="match status" value="1"/>
</dbReference>
<organism evidence="3 4">
    <name type="scientific">Polypterus senegalus</name>
    <name type="common">Senegal bichir</name>
    <dbReference type="NCBI Taxonomy" id="55291"/>
    <lineage>
        <taxon>Eukaryota</taxon>
        <taxon>Metazoa</taxon>
        <taxon>Chordata</taxon>
        <taxon>Craniata</taxon>
        <taxon>Vertebrata</taxon>
        <taxon>Euteleostomi</taxon>
        <taxon>Actinopterygii</taxon>
        <taxon>Polypteriformes</taxon>
        <taxon>Polypteridae</taxon>
        <taxon>Polypterus</taxon>
    </lineage>
</organism>
<comment type="caution">
    <text evidence="3">The sequence shown here is derived from an EMBL/GenBank/DDBJ whole genome shotgun (WGS) entry which is preliminary data.</text>
</comment>
<feature type="compositionally biased region" description="Polar residues" evidence="1">
    <location>
        <begin position="43"/>
        <end position="60"/>
    </location>
</feature>
<feature type="compositionally biased region" description="Acidic residues" evidence="1">
    <location>
        <begin position="22"/>
        <end position="42"/>
    </location>
</feature>
<dbReference type="GO" id="GO:0005730">
    <property type="term" value="C:nucleolus"/>
    <property type="evidence" value="ECO:0007669"/>
    <property type="project" value="TreeGrafter"/>
</dbReference>
<proteinExistence type="predicted"/>
<evidence type="ECO:0000256" key="1">
    <source>
        <dbReference type="SAM" id="MobiDB-lite"/>
    </source>
</evidence>
<feature type="domain" description="AATF leucine zipper-containing" evidence="2">
    <location>
        <begin position="135"/>
        <end position="284"/>
    </location>
</feature>
<evidence type="ECO:0000313" key="4">
    <source>
        <dbReference type="Proteomes" id="UP000886611"/>
    </source>
</evidence>
<protein>
    <submittedName>
        <fullName evidence="3">AATF protein</fullName>
    </submittedName>
</protein>
<feature type="region of interest" description="Disordered" evidence="1">
    <location>
        <begin position="1"/>
        <end position="140"/>
    </location>
</feature>
<dbReference type="InterPro" id="IPR039223">
    <property type="entry name" value="AATF/Bfr2"/>
</dbReference>
<dbReference type="Proteomes" id="UP000886611">
    <property type="component" value="Unassembled WGS sequence"/>
</dbReference>
<evidence type="ECO:0000313" key="3">
    <source>
        <dbReference type="EMBL" id="KAG2458712.1"/>
    </source>
</evidence>
<accession>A0A8X8BLL0</accession>
<feature type="compositionally biased region" description="Acidic residues" evidence="1">
    <location>
        <begin position="97"/>
        <end position="121"/>
    </location>
</feature>
<dbReference type="InterPro" id="IPR025160">
    <property type="entry name" value="AATF"/>
</dbReference>
<feature type="region of interest" description="Disordered" evidence="1">
    <location>
        <begin position="218"/>
        <end position="255"/>
    </location>
</feature>
<feature type="non-terminal residue" evidence="3">
    <location>
        <position position="1"/>
    </location>
</feature>
<reference evidence="3 4" key="1">
    <citation type="journal article" date="2021" name="Cell">
        <title>Tracing the genetic footprints of vertebrate landing in non-teleost ray-finned fishes.</title>
        <authorList>
            <person name="Bi X."/>
            <person name="Wang K."/>
            <person name="Yang L."/>
            <person name="Pan H."/>
            <person name="Jiang H."/>
            <person name="Wei Q."/>
            <person name="Fang M."/>
            <person name="Yu H."/>
            <person name="Zhu C."/>
            <person name="Cai Y."/>
            <person name="He Y."/>
            <person name="Gan X."/>
            <person name="Zeng H."/>
            <person name="Yu D."/>
            <person name="Zhu Y."/>
            <person name="Jiang H."/>
            <person name="Qiu Q."/>
            <person name="Yang H."/>
            <person name="Zhang Y.E."/>
            <person name="Wang W."/>
            <person name="Zhu M."/>
            <person name="He S."/>
            <person name="Zhang G."/>
        </authorList>
    </citation>
    <scope>NUCLEOTIDE SEQUENCE [LARGE SCALE GENOMIC DNA]</scope>
    <source>
        <strain evidence="3">Bchr_013</strain>
    </source>
</reference>
<feature type="compositionally biased region" description="Basic and acidic residues" evidence="1">
    <location>
        <begin position="122"/>
        <end position="140"/>
    </location>
</feature>
<feature type="compositionally biased region" description="Polar residues" evidence="1">
    <location>
        <begin position="1"/>
        <end position="11"/>
    </location>
</feature>
<feature type="compositionally biased region" description="Basic and acidic residues" evidence="1">
    <location>
        <begin position="218"/>
        <end position="228"/>
    </location>
</feature>
<sequence length="458" mass="52298">MAAPISQQLQDLLNPFPKFHDPEDDEDEGEENESKEDIETLSEENSLLSADYNSEYNKSNEGVKILDDRIKSLKSVSLGSSVEEDEDESENEKGSGDSEEENGDEDDEDVEESGNEDDQESNDVKTFSEEHVNKEVEKGKAVKDQLTLWDQILEGRIKLQKAVLTGNRLPEPHTFPVFKKMGGSEFAAAQKNAHKALKALQRSLLELQDELFYQHPDTKNLVDNKESTDDSENDEFEEQQEEVNPKKGPPKRKLETSEFPEFIAKRFKAFQRYRNSTLQKWHDKTRLSSGKIGKAFSAFDRNILSQIDQIMMAKDRLLKRTQTKRSMYRVLGHPEPKPDDVLLKERLQEQPIQDLDFADDAVIFVESMEALIGAHERLSKESECLGLRVSWIKNKIQVFNDLLGTTISSRSVCRESVDLVKWFTYLGSDIHVSGDSSYEVSRRIGRAWGVMKSLERGV</sequence>
<dbReference type="PANTHER" id="PTHR15565">
    <property type="entry name" value="AATF PROTEIN APOPTOSIS ANTAGONIZING TRANSCRIPTION FACTOR"/>
    <property type="match status" value="1"/>
</dbReference>
<feature type="compositionally biased region" description="Acidic residues" evidence="1">
    <location>
        <begin position="229"/>
        <end position="241"/>
    </location>
</feature>
<gene>
    <name evidence="3" type="primary">Aatf</name>
    <name evidence="3" type="ORF">GTO96_0019462</name>
</gene>